<dbReference type="Proteomes" id="UP000070529">
    <property type="component" value="Unassembled WGS sequence"/>
</dbReference>
<accession>A0A135I4E5</accession>
<dbReference type="PIRSF" id="PIRSF000903">
    <property type="entry name" value="B5n-ttraPtase_sm"/>
    <property type="match status" value="1"/>
</dbReference>
<comment type="function">
    <text evidence="1 5">Hydrolyzes diadenosine 5',5'''-P1,P4-tetraphosphate to yield ADP.</text>
</comment>
<dbReference type="GO" id="GO:0008803">
    <property type="term" value="F:bis(5'-nucleosyl)-tetraphosphatase (symmetrical) activity"/>
    <property type="evidence" value="ECO:0007669"/>
    <property type="project" value="UniProtKB-UniRule"/>
</dbReference>
<evidence type="ECO:0000256" key="3">
    <source>
        <dbReference type="ARBA" id="ARBA00022801"/>
    </source>
</evidence>
<dbReference type="NCBIfam" id="TIGR00668">
    <property type="entry name" value="apaH"/>
    <property type="match status" value="1"/>
</dbReference>
<dbReference type="SUPFAM" id="SSF56300">
    <property type="entry name" value="Metallo-dependent phosphatases"/>
    <property type="match status" value="1"/>
</dbReference>
<dbReference type="InterPro" id="IPR004843">
    <property type="entry name" value="Calcineurin-like_PHP"/>
</dbReference>
<evidence type="ECO:0000259" key="6">
    <source>
        <dbReference type="Pfam" id="PF00149"/>
    </source>
</evidence>
<sequence>MATYLVGDIQGCYRDLRDLLDLAQFDKTQDHLYIAGDLVARGPDSLDVLRFVKGLGEHGHTVLGNHDLHLLAVSEGIMKPKAKDKTLPILEADDRDELLTWLRHQPLLIHEAMPRGDTLGFVMTHAGVPPCWDLADAQGHAKEVEAVLQSDNYLWLLQNMYANEPSIWNSHLEGIERYRYTINAFTRMRFITTDGGLDMACKLPPEEVTDGSLVPWFAFEQRKAIDETLVFGHWAALGGVINDHYMGLDTGCVWGGSLTMVRWEDGQRFSLPCPIHAG</sequence>
<gene>
    <name evidence="5" type="primary">apaH</name>
    <name evidence="7" type="ORF">ATN88_10725</name>
</gene>
<dbReference type="Gene3D" id="3.60.21.10">
    <property type="match status" value="1"/>
</dbReference>
<dbReference type="InterPro" id="IPR029052">
    <property type="entry name" value="Metallo-depent_PP-like"/>
</dbReference>
<evidence type="ECO:0000256" key="1">
    <source>
        <dbReference type="ARBA" id="ARBA00003413"/>
    </source>
</evidence>
<dbReference type="InterPro" id="IPR004617">
    <property type="entry name" value="ApaH"/>
</dbReference>
<comment type="similarity">
    <text evidence="2 5">Belongs to the Ap4A hydrolase family.</text>
</comment>
<dbReference type="OrthoDB" id="9807890at2"/>
<dbReference type="HAMAP" id="MF_00199">
    <property type="entry name" value="ApaH"/>
    <property type="match status" value="1"/>
</dbReference>
<organism evidence="7 8">
    <name type="scientific">Enterovibrio coralii</name>
    <dbReference type="NCBI Taxonomy" id="294935"/>
    <lineage>
        <taxon>Bacteria</taxon>
        <taxon>Pseudomonadati</taxon>
        <taxon>Pseudomonadota</taxon>
        <taxon>Gammaproteobacteria</taxon>
        <taxon>Vibrionales</taxon>
        <taxon>Vibrionaceae</taxon>
        <taxon>Enterovibrio</taxon>
    </lineage>
</organism>
<reference evidence="7 8" key="1">
    <citation type="submission" date="2015-11" db="EMBL/GenBank/DDBJ databases">
        <title>Genomic Taxonomy of the Vibrionaceae.</title>
        <authorList>
            <person name="Gomez-Gil B."/>
            <person name="Enciso-Ibarra J."/>
        </authorList>
    </citation>
    <scope>NUCLEOTIDE SEQUENCE [LARGE SCALE GENOMIC DNA]</scope>
    <source>
        <strain evidence="7 8">CAIM 912</strain>
    </source>
</reference>
<dbReference type="STRING" id="294935.ATN88_10725"/>
<dbReference type="RefSeq" id="WP_067419522.1">
    <property type="nucleotide sequence ID" value="NZ_LNTY01000055.1"/>
</dbReference>
<dbReference type="CDD" id="cd07422">
    <property type="entry name" value="MPP_ApaH"/>
    <property type="match status" value="1"/>
</dbReference>
<name>A0A135I4E5_9GAMM</name>
<keyword evidence="8" id="KW-1185">Reference proteome</keyword>
<dbReference type="EC" id="3.6.1.41" evidence="5"/>
<feature type="domain" description="Calcineurin-like phosphoesterase" evidence="6">
    <location>
        <begin position="4"/>
        <end position="171"/>
    </location>
</feature>
<evidence type="ECO:0000256" key="5">
    <source>
        <dbReference type="HAMAP-Rule" id="MF_00199"/>
    </source>
</evidence>
<dbReference type="EMBL" id="LNTY01000055">
    <property type="protein sequence ID" value="KXF80295.1"/>
    <property type="molecule type" value="Genomic_DNA"/>
</dbReference>
<evidence type="ECO:0000313" key="8">
    <source>
        <dbReference type="Proteomes" id="UP000070529"/>
    </source>
</evidence>
<dbReference type="PANTHER" id="PTHR40942:SF4">
    <property type="entry name" value="CYTOCHROME C5"/>
    <property type="match status" value="1"/>
</dbReference>
<protein>
    <recommendedName>
        <fullName evidence="5">Bis(5'-nucleosyl)-tetraphosphatase, symmetrical</fullName>
        <ecNumber evidence="5">3.6.1.41</ecNumber>
    </recommendedName>
    <alternativeName>
        <fullName evidence="5">Ap4A hydrolase</fullName>
    </alternativeName>
    <alternativeName>
        <fullName evidence="5">Diadenosine 5',5'''-P1,P4-tetraphosphate pyrophosphohydrolase</fullName>
    </alternativeName>
    <alternativeName>
        <fullName evidence="5">Diadenosine tetraphosphatase</fullName>
    </alternativeName>
</protein>
<evidence type="ECO:0000256" key="4">
    <source>
        <dbReference type="ARBA" id="ARBA00049417"/>
    </source>
</evidence>
<comment type="catalytic activity">
    <reaction evidence="4 5">
        <text>P(1),P(4)-bis(5'-adenosyl) tetraphosphate + H2O = 2 ADP + 2 H(+)</text>
        <dbReference type="Rhea" id="RHEA:24252"/>
        <dbReference type="ChEBI" id="CHEBI:15377"/>
        <dbReference type="ChEBI" id="CHEBI:15378"/>
        <dbReference type="ChEBI" id="CHEBI:58141"/>
        <dbReference type="ChEBI" id="CHEBI:456216"/>
        <dbReference type="EC" id="3.6.1.41"/>
    </reaction>
</comment>
<dbReference type="PANTHER" id="PTHR40942">
    <property type="match status" value="1"/>
</dbReference>
<proteinExistence type="inferred from homology"/>
<comment type="caution">
    <text evidence="7">The sequence shown here is derived from an EMBL/GenBank/DDBJ whole genome shotgun (WGS) entry which is preliminary data.</text>
</comment>
<dbReference type="AlphaFoldDB" id="A0A135I4E5"/>
<evidence type="ECO:0000256" key="2">
    <source>
        <dbReference type="ARBA" id="ARBA00005419"/>
    </source>
</evidence>
<dbReference type="Pfam" id="PF00149">
    <property type="entry name" value="Metallophos"/>
    <property type="match status" value="1"/>
</dbReference>
<dbReference type="NCBIfam" id="NF001204">
    <property type="entry name" value="PRK00166.1"/>
    <property type="match status" value="1"/>
</dbReference>
<keyword evidence="3 5" id="KW-0378">Hydrolase</keyword>
<evidence type="ECO:0000313" key="7">
    <source>
        <dbReference type="EMBL" id="KXF80295.1"/>
    </source>
</evidence>